<dbReference type="InterPro" id="IPR039425">
    <property type="entry name" value="RNA_pol_sigma-70-like"/>
</dbReference>
<name>A0AAE3IG59_9FIRM</name>
<dbReference type="GO" id="GO:0003677">
    <property type="term" value="F:DNA binding"/>
    <property type="evidence" value="ECO:0007669"/>
    <property type="project" value="UniProtKB-KW"/>
</dbReference>
<evidence type="ECO:0000256" key="2">
    <source>
        <dbReference type="ARBA" id="ARBA00023015"/>
    </source>
</evidence>
<gene>
    <name evidence="8" type="ORF">OCV57_03740</name>
</gene>
<evidence type="ECO:0000259" key="6">
    <source>
        <dbReference type="Pfam" id="PF04542"/>
    </source>
</evidence>
<dbReference type="SUPFAM" id="SSF88659">
    <property type="entry name" value="Sigma3 and sigma4 domains of RNA polymerase sigma factors"/>
    <property type="match status" value="1"/>
</dbReference>
<dbReference type="Proteomes" id="UP001208131">
    <property type="component" value="Unassembled WGS sequence"/>
</dbReference>
<comment type="similarity">
    <text evidence="1">Belongs to the sigma-70 factor family. ECF subfamily.</text>
</comment>
<evidence type="ECO:0000256" key="3">
    <source>
        <dbReference type="ARBA" id="ARBA00023082"/>
    </source>
</evidence>
<dbReference type="NCBIfam" id="TIGR02937">
    <property type="entry name" value="sigma70-ECF"/>
    <property type="match status" value="1"/>
</dbReference>
<keyword evidence="2" id="KW-0805">Transcription regulation</keyword>
<dbReference type="PANTHER" id="PTHR43133:SF62">
    <property type="entry name" value="RNA POLYMERASE SIGMA FACTOR SIGZ"/>
    <property type="match status" value="1"/>
</dbReference>
<dbReference type="InterPro" id="IPR036388">
    <property type="entry name" value="WH-like_DNA-bd_sf"/>
</dbReference>
<keyword evidence="9" id="KW-1185">Reference proteome</keyword>
<evidence type="ECO:0000256" key="5">
    <source>
        <dbReference type="ARBA" id="ARBA00023163"/>
    </source>
</evidence>
<dbReference type="InterPro" id="IPR013325">
    <property type="entry name" value="RNA_pol_sigma_r2"/>
</dbReference>
<dbReference type="Pfam" id="PF04545">
    <property type="entry name" value="Sigma70_r4"/>
    <property type="match status" value="1"/>
</dbReference>
<organism evidence="8 9">
    <name type="scientific">Hominimerdicola aceti</name>
    <dbReference type="NCBI Taxonomy" id="2981726"/>
    <lineage>
        <taxon>Bacteria</taxon>
        <taxon>Bacillati</taxon>
        <taxon>Bacillota</taxon>
        <taxon>Clostridia</taxon>
        <taxon>Eubacteriales</taxon>
        <taxon>Oscillospiraceae</taxon>
        <taxon>Hominimerdicola</taxon>
    </lineage>
</organism>
<dbReference type="Gene3D" id="1.10.1740.10">
    <property type="match status" value="1"/>
</dbReference>
<dbReference type="Gene3D" id="1.10.10.10">
    <property type="entry name" value="Winged helix-like DNA-binding domain superfamily/Winged helix DNA-binding domain"/>
    <property type="match status" value="1"/>
</dbReference>
<dbReference type="InterPro" id="IPR007627">
    <property type="entry name" value="RNA_pol_sigma70_r2"/>
</dbReference>
<keyword evidence="3" id="KW-0731">Sigma factor</keyword>
<dbReference type="GO" id="GO:0006352">
    <property type="term" value="P:DNA-templated transcription initiation"/>
    <property type="evidence" value="ECO:0007669"/>
    <property type="project" value="InterPro"/>
</dbReference>
<dbReference type="InterPro" id="IPR014284">
    <property type="entry name" value="RNA_pol_sigma-70_dom"/>
</dbReference>
<protein>
    <submittedName>
        <fullName evidence="8">Sigma-70 family RNA polymerase sigma factor</fullName>
    </submittedName>
</protein>
<keyword evidence="4" id="KW-0238">DNA-binding</keyword>
<dbReference type="RefSeq" id="WP_267300475.1">
    <property type="nucleotide sequence ID" value="NZ_JAOQJZ010000003.1"/>
</dbReference>
<reference evidence="8 9" key="1">
    <citation type="journal article" date="2021" name="ISME Commun">
        <title>Automated analysis of genomic sequences facilitates high-throughput and comprehensive description of bacteria.</title>
        <authorList>
            <person name="Hitch T.C.A."/>
        </authorList>
    </citation>
    <scope>NUCLEOTIDE SEQUENCE [LARGE SCALE GENOMIC DNA]</scope>
    <source>
        <strain evidence="8 9">Sanger_31</strain>
    </source>
</reference>
<dbReference type="PANTHER" id="PTHR43133">
    <property type="entry name" value="RNA POLYMERASE ECF-TYPE SIGMA FACTO"/>
    <property type="match status" value="1"/>
</dbReference>
<dbReference type="InterPro" id="IPR013324">
    <property type="entry name" value="RNA_pol_sigma_r3/r4-like"/>
</dbReference>
<dbReference type="SUPFAM" id="SSF88946">
    <property type="entry name" value="Sigma2 domain of RNA polymerase sigma factors"/>
    <property type="match status" value="1"/>
</dbReference>
<evidence type="ECO:0000313" key="8">
    <source>
        <dbReference type="EMBL" id="MCU6705039.1"/>
    </source>
</evidence>
<evidence type="ECO:0000256" key="1">
    <source>
        <dbReference type="ARBA" id="ARBA00010641"/>
    </source>
</evidence>
<feature type="domain" description="RNA polymerase sigma-70 region 2" evidence="6">
    <location>
        <begin position="27"/>
        <end position="93"/>
    </location>
</feature>
<sequence length="186" mass="21740">MKDLTDTEFDFRVELILKNDKNGLREIYQCYGKVIYNIMLDIVKSPQDAEDLTSDFFLKLWDTAGQYRKGTGHKRYLTVMAKNLALDFIRKRRHEMPTLDDDEAGHKEQQDSMRVDDDVIGKLTFEEALKLLSEGERDILNMRLGMDMTFREISRAVGKPLGTVTWKYRQAVFKLKKTIKEDSIYG</sequence>
<accession>A0AAE3IG59</accession>
<dbReference type="AlphaFoldDB" id="A0AAE3IG59"/>
<comment type="caution">
    <text evidence="8">The sequence shown here is derived from an EMBL/GenBank/DDBJ whole genome shotgun (WGS) entry which is preliminary data.</text>
</comment>
<dbReference type="Pfam" id="PF04542">
    <property type="entry name" value="Sigma70_r2"/>
    <property type="match status" value="1"/>
</dbReference>
<keyword evidence="5" id="KW-0804">Transcription</keyword>
<evidence type="ECO:0000313" key="9">
    <source>
        <dbReference type="Proteomes" id="UP001208131"/>
    </source>
</evidence>
<evidence type="ECO:0000256" key="4">
    <source>
        <dbReference type="ARBA" id="ARBA00023125"/>
    </source>
</evidence>
<dbReference type="GO" id="GO:0016987">
    <property type="term" value="F:sigma factor activity"/>
    <property type="evidence" value="ECO:0007669"/>
    <property type="project" value="UniProtKB-KW"/>
</dbReference>
<feature type="domain" description="RNA polymerase sigma-70 region 4" evidence="7">
    <location>
        <begin position="128"/>
        <end position="177"/>
    </location>
</feature>
<dbReference type="InterPro" id="IPR007630">
    <property type="entry name" value="RNA_pol_sigma70_r4"/>
</dbReference>
<dbReference type="EMBL" id="JAOQJZ010000003">
    <property type="protein sequence ID" value="MCU6705039.1"/>
    <property type="molecule type" value="Genomic_DNA"/>
</dbReference>
<proteinExistence type="inferred from homology"/>
<evidence type="ECO:0000259" key="7">
    <source>
        <dbReference type="Pfam" id="PF04545"/>
    </source>
</evidence>